<feature type="transmembrane region" description="Helical" evidence="5">
    <location>
        <begin position="49"/>
        <end position="71"/>
    </location>
</feature>
<dbReference type="InterPro" id="IPR050598">
    <property type="entry name" value="AminoAcid_Transporter"/>
</dbReference>
<feature type="transmembrane region" description="Helical" evidence="5">
    <location>
        <begin position="245"/>
        <end position="268"/>
    </location>
</feature>
<evidence type="ECO:0000256" key="2">
    <source>
        <dbReference type="ARBA" id="ARBA00022692"/>
    </source>
</evidence>
<gene>
    <name evidence="6" type="ORF">PENTCL1PPCAC_9221</name>
</gene>
<feature type="transmembrane region" description="Helical" evidence="5">
    <location>
        <begin position="403"/>
        <end position="423"/>
    </location>
</feature>
<feature type="transmembrane region" description="Helical" evidence="5">
    <location>
        <begin position="169"/>
        <end position="191"/>
    </location>
</feature>
<name>A0AAV5SV46_9BILA</name>
<dbReference type="Proteomes" id="UP001432027">
    <property type="component" value="Unassembled WGS sequence"/>
</dbReference>
<feature type="transmembrane region" description="Helical" evidence="5">
    <location>
        <begin position="203"/>
        <end position="224"/>
    </location>
</feature>
<organism evidence="6 7">
    <name type="scientific">Pristionchus entomophagus</name>
    <dbReference type="NCBI Taxonomy" id="358040"/>
    <lineage>
        <taxon>Eukaryota</taxon>
        <taxon>Metazoa</taxon>
        <taxon>Ecdysozoa</taxon>
        <taxon>Nematoda</taxon>
        <taxon>Chromadorea</taxon>
        <taxon>Rhabditida</taxon>
        <taxon>Rhabditina</taxon>
        <taxon>Diplogasteromorpha</taxon>
        <taxon>Diplogasteroidea</taxon>
        <taxon>Neodiplogasteridae</taxon>
        <taxon>Pristionchus</taxon>
    </lineage>
</organism>
<accession>A0AAV5SV46</accession>
<evidence type="ECO:0000256" key="1">
    <source>
        <dbReference type="ARBA" id="ARBA00004141"/>
    </source>
</evidence>
<comment type="caution">
    <text evidence="6">The sequence shown here is derived from an EMBL/GenBank/DDBJ whole genome shotgun (WGS) entry which is preliminary data.</text>
</comment>
<dbReference type="GO" id="GO:0016020">
    <property type="term" value="C:membrane"/>
    <property type="evidence" value="ECO:0007669"/>
    <property type="project" value="UniProtKB-SubCell"/>
</dbReference>
<dbReference type="Gene3D" id="1.20.1740.10">
    <property type="entry name" value="Amino acid/polyamine transporter I"/>
    <property type="match status" value="1"/>
</dbReference>
<evidence type="ECO:0000256" key="5">
    <source>
        <dbReference type="SAM" id="Phobius"/>
    </source>
</evidence>
<feature type="transmembrane region" description="Helical" evidence="5">
    <location>
        <begin position="345"/>
        <end position="363"/>
    </location>
</feature>
<evidence type="ECO:0000256" key="3">
    <source>
        <dbReference type="ARBA" id="ARBA00022989"/>
    </source>
</evidence>
<feature type="transmembrane region" description="Helical" evidence="5">
    <location>
        <begin position="92"/>
        <end position="116"/>
    </location>
</feature>
<feature type="transmembrane region" description="Helical" evidence="5">
    <location>
        <begin position="136"/>
        <end position="157"/>
    </location>
</feature>
<feature type="transmembrane region" description="Helical" evidence="5">
    <location>
        <begin position="429"/>
        <end position="448"/>
    </location>
</feature>
<proteinExistence type="predicted"/>
<evidence type="ECO:0000313" key="7">
    <source>
        <dbReference type="Proteomes" id="UP001432027"/>
    </source>
</evidence>
<dbReference type="PIRSF" id="PIRSF006060">
    <property type="entry name" value="AA_transporter"/>
    <property type="match status" value="1"/>
</dbReference>
<sequence>FWMTEDAAQKVGRTEKMGLVGAISYIIGNIVGSGIFITPATIVGLVSSVGLSLVVWLLSAFIATLGAFCYVELGTSIRKSGADFAYLCYVKWYPIAFAFMCTGCIIIYPATLAIQADTFSEYVFKGINITMESDTQLLFAKKLTGFSLIWLLLFLNFFSLKTFVSRFNIVASIAKIAATALVIVTGLYYLFFKGMTANITDPFGGSTFAVGTFVSALFSGLYSYDGWDILNFGAEEIENPKRTMPLAIVFGMTFIALLYLLVNFAYFIVIPIPEMLASPAVAQTFGDLTLGSFSFVIPVFVALLLIGSLNSTMFSASRYLQAAAKQGHLPSCISCINPISDSPRVALLVHVLLAMGISFAGDLNQLINYVSFSQWSQRGCTMAALIYIRFTHKPVHPDRIQTFILLPILFCLICWTLVVVTIVDSFDVSVVGIAIVLCGFVFFFLFIFEKSLPAIPAYRNGSRKVNEAVTIWSQIIFNVMPELDFGEEEDGDKLADNLHKVYPEVPALEASIDGDVKRRSSAFSHTTQSTDTSTRF</sequence>
<dbReference type="FunFam" id="1.20.1740.10:FF:000058">
    <property type="entry name" value="Amino Acid Transporter"/>
    <property type="match status" value="1"/>
</dbReference>
<feature type="non-terminal residue" evidence="6">
    <location>
        <position position="1"/>
    </location>
</feature>
<reference evidence="6" key="1">
    <citation type="submission" date="2023-10" db="EMBL/GenBank/DDBJ databases">
        <title>Genome assembly of Pristionchus species.</title>
        <authorList>
            <person name="Yoshida K."/>
            <person name="Sommer R.J."/>
        </authorList>
    </citation>
    <scope>NUCLEOTIDE SEQUENCE</scope>
    <source>
        <strain evidence="6">RS0144</strain>
    </source>
</reference>
<keyword evidence="7" id="KW-1185">Reference proteome</keyword>
<evidence type="ECO:0000313" key="6">
    <source>
        <dbReference type="EMBL" id="GMS87046.1"/>
    </source>
</evidence>
<dbReference type="GO" id="GO:0015179">
    <property type="term" value="F:L-amino acid transmembrane transporter activity"/>
    <property type="evidence" value="ECO:0007669"/>
    <property type="project" value="TreeGrafter"/>
</dbReference>
<evidence type="ECO:0000256" key="4">
    <source>
        <dbReference type="ARBA" id="ARBA00023136"/>
    </source>
</evidence>
<keyword evidence="2 5" id="KW-0812">Transmembrane</keyword>
<feature type="transmembrane region" description="Helical" evidence="5">
    <location>
        <begin position="288"/>
        <end position="309"/>
    </location>
</feature>
<protein>
    <recommendedName>
        <fullName evidence="8">Amino acid permease</fullName>
    </recommendedName>
</protein>
<dbReference type="Pfam" id="PF13520">
    <property type="entry name" value="AA_permease_2"/>
    <property type="match status" value="1"/>
</dbReference>
<feature type="transmembrane region" description="Helical" evidence="5">
    <location>
        <begin position="19"/>
        <end position="43"/>
    </location>
</feature>
<dbReference type="PANTHER" id="PTHR11785">
    <property type="entry name" value="AMINO ACID TRANSPORTER"/>
    <property type="match status" value="1"/>
</dbReference>
<dbReference type="AlphaFoldDB" id="A0AAV5SV46"/>
<dbReference type="InterPro" id="IPR002293">
    <property type="entry name" value="AA/rel_permease1"/>
</dbReference>
<dbReference type="EMBL" id="BTSX01000002">
    <property type="protein sequence ID" value="GMS87046.1"/>
    <property type="molecule type" value="Genomic_DNA"/>
</dbReference>
<keyword evidence="3 5" id="KW-1133">Transmembrane helix</keyword>
<dbReference type="PANTHER" id="PTHR11785:SF523">
    <property type="entry name" value="AMINO ACID TRANSPORTER PROTEIN 6"/>
    <property type="match status" value="1"/>
</dbReference>
<evidence type="ECO:0008006" key="8">
    <source>
        <dbReference type="Google" id="ProtNLM"/>
    </source>
</evidence>
<comment type="subcellular location">
    <subcellularLocation>
        <location evidence="1">Membrane</location>
        <topology evidence="1">Multi-pass membrane protein</topology>
    </subcellularLocation>
</comment>
<keyword evidence="4 5" id="KW-0472">Membrane</keyword>